<dbReference type="GO" id="GO:0016020">
    <property type="term" value="C:membrane"/>
    <property type="evidence" value="ECO:0007669"/>
    <property type="project" value="UniProtKB-SubCell"/>
</dbReference>
<dbReference type="PANTHER" id="PTHR24186">
    <property type="entry name" value="PROTEIN PHOSPHATASE 1 REGULATORY SUBUNIT"/>
    <property type="match status" value="1"/>
</dbReference>
<evidence type="ECO:0000256" key="7">
    <source>
        <dbReference type="PROSITE-ProRule" id="PRU00023"/>
    </source>
</evidence>
<comment type="caution">
    <text evidence="10">The sequence shown here is derived from an EMBL/GenBank/DDBJ whole genome shotgun (WGS) entry which is preliminary data.</text>
</comment>
<dbReference type="Gene3D" id="1.25.40.20">
    <property type="entry name" value="Ankyrin repeat-containing domain"/>
    <property type="match status" value="1"/>
</dbReference>
<evidence type="ECO:0000313" key="10">
    <source>
        <dbReference type="EMBL" id="PHT87340.1"/>
    </source>
</evidence>
<evidence type="ECO:0000256" key="4">
    <source>
        <dbReference type="ARBA" id="ARBA00022989"/>
    </source>
</evidence>
<dbReference type="Proteomes" id="UP000222542">
    <property type="component" value="Unassembled WGS sequence"/>
</dbReference>
<evidence type="ECO:0000256" key="8">
    <source>
        <dbReference type="SAM" id="Phobius"/>
    </source>
</evidence>
<dbReference type="InterPro" id="IPR002110">
    <property type="entry name" value="Ankyrin_rpt"/>
</dbReference>
<dbReference type="Gramene" id="PHT87340">
    <property type="protein sequence ID" value="PHT87340"/>
    <property type="gene ID" value="T459_09446"/>
</dbReference>
<dbReference type="Pfam" id="PF13962">
    <property type="entry name" value="PGG"/>
    <property type="match status" value="1"/>
</dbReference>
<dbReference type="PROSITE" id="PS50297">
    <property type="entry name" value="ANK_REP_REGION"/>
    <property type="match status" value="2"/>
</dbReference>
<keyword evidence="4 8" id="KW-1133">Transmembrane helix</keyword>
<keyword evidence="11" id="KW-1185">Reference proteome</keyword>
<keyword evidence="2 8" id="KW-0812">Transmembrane</keyword>
<evidence type="ECO:0000256" key="2">
    <source>
        <dbReference type="ARBA" id="ARBA00022692"/>
    </source>
</evidence>
<feature type="transmembrane region" description="Helical" evidence="8">
    <location>
        <begin position="524"/>
        <end position="545"/>
    </location>
</feature>
<feature type="transmembrane region" description="Helical" evidence="8">
    <location>
        <begin position="608"/>
        <end position="626"/>
    </location>
</feature>
<keyword evidence="3" id="KW-0677">Repeat</keyword>
<comment type="subcellular location">
    <subcellularLocation>
        <location evidence="1">Membrane</location>
        <topology evidence="1">Multi-pass membrane protein</topology>
    </subcellularLocation>
</comment>
<feature type="repeat" description="ANK" evidence="7">
    <location>
        <begin position="197"/>
        <end position="229"/>
    </location>
</feature>
<reference evidence="10 11" key="2">
    <citation type="journal article" date="2017" name="Genome Biol.">
        <title>New reference genome sequences of hot pepper reveal the massive evolution of plant disease-resistance genes by retroduplication.</title>
        <authorList>
            <person name="Kim S."/>
            <person name="Park J."/>
            <person name="Yeom S.I."/>
            <person name="Kim Y.M."/>
            <person name="Seo E."/>
            <person name="Kim K.T."/>
            <person name="Kim M.S."/>
            <person name="Lee J.M."/>
            <person name="Cheong K."/>
            <person name="Shin H.S."/>
            <person name="Kim S.B."/>
            <person name="Han K."/>
            <person name="Lee J."/>
            <person name="Park M."/>
            <person name="Lee H.A."/>
            <person name="Lee H.Y."/>
            <person name="Lee Y."/>
            <person name="Oh S."/>
            <person name="Lee J.H."/>
            <person name="Choi E."/>
            <person name="Choi E."/>
            <person name="Lee S.E."/>
            <person name="Jeon J."/>
            <person name="Kim H."/>
            <person name="Choi G."/>
            <person name="Song H."/>
            <person name="Lee J."/>
            <person name="Lee S.C."/>
            <person name="Kwon J.K."/>
            <person name="Lee H.Y."/>
            <person name="Koo N."/>
            <person name="Hong Y."/>
            <person name="Kim R.W."/>
            <person name="Kang W.H."/>
            <person name="Huh J.H."/>
            <person name="Kang B.C."/>
            <person name="Yang T.J."/>
            <person name="Lee Y.H."/>
            <person name="Bennetzen J.L."/>
            <person name="Choi D."/>
        </authorList>
    </citation>
    <scope>NUCLEOTIDE SEQUENCE [LARGE SCALE GENOMIC DNA]</scope>
    <source>
        <strain evidence="11">cv. CM334</strain>
    </source>
</reference>
<dbReference type="Pfam" id="PF12796">
    <property type="entry name" value="Ank_2"/>
    <property type="match status" value="3"/>
</dbReference>
<name>A0A2G2ZZE1_CAPAN</name>
<dbReference type="InterPro" id="IPR036770">
    <property type="entry name" value="Ankyrin_rpt-contain_sf"/>
</dbReference>
<dbReference type="SMART" id="SM00248">
    <property type="entry name" value="ANK"/>
    <property type="match status" value="8"/>
</dbReference>
<reference evidence="10 11" key="1">
    <citation type="journal article" date="2014" name="Nat. Genet.">
        <title>Genome sequence of the hot pepper provides insights into the evolution of pungency in Capsicum species.</title>
        <authorList>
            <person name="Kim S."/>
            <person name="Park M."/>
            <person name="Yeom S.I."/>
            <person name="Kim Y.M."/>
            <person name="Lee J.M."/>
            <person name="Lee H.A."/>
            <person name="Seo E."/>
            <person name="Choi J."/>
            <person name="Cheong K."/>
            <person name="Kim K.T."/>
            <person name="Jung K."/>
            <person name="Lee G.W."/>
            <person name="Oh S.K."/>
            <person name="Bae C."/>
            <person name="Kim S.B."/>
            <person name="Lee H.Y."/>
            <person name="Kim S.Y."/>
            <person name="Kim M.S."/>
            <person name="Kang B.C."/>
            <person name="Jo Y.D."/>
            <person name="Yang H.B."/>
            <person name="Jeong H.J."/>
            <person name="Kang W.H."/>
            <person name="Kwon J.K."/>
            <person name="Shin C."/>
            <person name="Lim J.Y."/>
            <person name="Park J.H."/>
            <person name="Huh J.H."/>
            <person name="Kim J.S."/>
            <person name="Kim B.D."/>
            <person name="Cohen O."/>
            <person name="Paran I."/>
            <person name="Suh M.C."/>
            <person name="Lee S.B."/>
            <person name="Kim Y.K."/>
            <person name="Shin Y."/>
            <person name="Noh S.J."/>
            <person name="Park J."/>
            <person name="Seo Y.S."/>
            <person name="Kwon S.Y."/>
            <person name="Kim H.A."/>
            <person name="Park J.M."/>
            <person name="Kim H.J."/>
            <person name="Choi S.B."/>
            <person name="Bosland P.W."/>
            <person name="Reeves G."/>
            <person name="Jo S.H."/>
            <person name="Lee B.W."/>
            <person name="Cho H.T."/>
            <person name="Choi H.S."/>
            <person name="Lee M.S."/>
            <person name="Yu Y."/>
            <person name="Do Choi Y."/>
            <person name="Park B.S."/>
            <person name="van Deynze A."/>
            <person name="Ashrafi H."/>
            <person name="Hill T."/>
            <person name="Kim W.T."/>
            <person name="Pai H.S."/>
            <person name="Ahn H.K."/>
            <person name="Yeam I."/>
            <person name="Giovannoni J.J."/>
            <person name="Rose J.K."/>
            <person name="Sorensen I."/>
            <person name="Lee S.J."/>
            <person name="Kim R.W."/>
            <person name="Choi I.Y."/>
            <person name="Choi B.S."/>
            <person name="Lim J.S."/>
            <person name="Lee Y.H."/>
            <person name="Choi D."/>
        </authorList>
    </citation>
    <scope>NUCLEOTIDE SEQUENCE [LARGE SCALE GENOMIC DNA]</scope>
    <source>
        <strain evidence="11">cv. CM334</strain>
    </source>
</reference>
<keyword evidence="5 7" id="KW-0040">ANK repeat</keyword>
<accession>A0A2G2ZZE1</accession>
<protein>
    <recommendedName>
        <fullName evidence="9">PGG domain-containing protein</fullName>
    </recommendedName>
</protein>
<feature type="transmembrane region" description="Helical" evidence="8">
    <location>
        <begin position="565"/>
        <end position="588"/>
    </location>
</feature>
<feature type="repeat" description="ANK" evidence="7">
    <location>
        <begin position="370"/>
        <end position="402"/>
    </location>
</feature>
<organism evidence="10 11">
    <name type="scientific">Capsicum annuum</name>
    <name type="common">Capsicum pepper</name>
    <dbReference type="NCBI Taxonomy" id="4072"/>
    <lineage>
        <taxon>Eukaryota</taxon>
        <taxon>Viridiplantae</taxon>
        <taxon>Streptophyta</taxon>
        <taxon>Embryophyta</taxon>
        <taxon>Tracheophyta</taxon>
        <taxon>Spermatophyta</taxon>
        <taxon>Magnoliopsida</taxon>
        <taxon>eudicotyledons</taxon>
        <taxon>Gunneridae</taxon>
        <taxon>Pentapetalae</taxon>
        <taxon>asterids</taxon>
        <taxon>lamiids</taxon>
        <taxon>Solanales</taxon>
        <taxon>Solanaceae</taxon>
        <taxon>Solanoideae</taxon>
        <taxon>Capsiceae</taxon>
        <taxon>Capsicum</taxon>
    </lineage>
</organism>
<evidence type="ECO:0000256" key="5">
    <source>
        <dbReference type="ARBA" id="ARBA00023043"/>
    </source>
</evidence>
<feature type="domain" description="PGG" evidence="9">
    <location>
        <begin position="516"/>
        <end position="626"/>
    </location>
</feature>
<keyword evidence="6 8" id="KW-0472">Membrane</keyword>
<proteinExistence type="predicted"/>
<feature type="repeat" description="ANK" evidence="7">
    <location>
        <begin position="157"/>
        <end position="189"/>
    </location>
</feature>
<dbReference type="PANTHER" id="PTHR24186:SF50">
    <property type="entry name" value="ANKYRIN REPEAT-CONTAINING PROTEIN ITN1-LIKE ISOFORM X1"/>
    <property type="match status" value="1"/>
</dbReference>
<gene>
    <name evidence="10" type="ORF">T459_09446</name>
</gene>
<evidence type="ECO:0000256" key="6">
    <source>
        <dbReference type="ARBA" id="ARBA00023136"/>
    </source>
</evidence>
<dbReference type="SUPFAM" id="SSF48403">
    <property type="entry name" value="Ankyrin repeat"/>
    <property type="match status" value="2"/>
</dbReference>
<dbReference type="AlphaFoldDB" id="A0A2G2ZZE1"/>
<evidence type="ECO:0000313" key="11">
    <source>
        <dbReference type="Proteomes" id="UP000222542"/>
    </source>
</evidence>
<sequence length="696" mass="78558">MMQPKEPSKDEKKSPLYPVIRYGFTLERGDFQAKGRTSLCQEEMDLFKCLIRLEIMLTKWTYQRKRRTHRIVIGRFWIKHTKSKGMESTLYNVAMRGNIGDGNFLLLDHLKKNEENGDQVTPKGNTVLHVASLYGNSYFVAEVLKITPSLLCYQNKKNETALHIAANEGHIEVVHGLLARIEDHDTKEKLTRMTGASGDTALHKAVRSQHLDVVKILVKEDPEFEFPPNHAQETPLYLADESGFHDALINILESCKKPIYAASPSNRTLLHAAVIQEHKDCIRSLWRWNKPLCEELDLWGWNSLHYAVKLGLEDVVSDMLGWKKSLVYLPTGSENDWTIAIHIAASKGDINMINKLLNHRPDCWDMLNSNNQNALHVAVLNNQDKVVRFLLDSDKCDNLVDEPDSDGNTPLHLVAVSGNHVPELINHPRAKPMSFIKQNQTPLDTSLLCTVTTKKEKLVEDLCSIGRFGKHDFEVKRKYEYMHNPNDETGTGVKMQLREVDHDKAKKADQTEVESIMKAAQIHIVMATLIMTVTFAAGITLPGGFESDSNCPNQGMSILIRKTTFRAFVVSDAIAFTFSVVAIFIYFLMADTSRNPQSKKIVKKLYDLAVIFQCLSMLAVVIVFATEEVGRLQEFKISTKASRRPNSAARYIGISRTLLDGNSIQDLLSPRNWLHLHVGSSRPCAGLELHSHLSSS</sequence>
<evidence type="ECO:0000256" key="3">
    <source>
        <dbReference type="ARBA" id="ARBA00022737"/>
    </source>
</evidence>
<evidence type="ECO:0000259" key="9">
    <source>
        <dbReference type="Pfam" id="PF13962"/>
    </source>
</evidence>
<dbReference type="OMA" id="HAICAVF"/>
<evidence type="ECO:0000256" key="1">
    <source>
        <dbReference type="ARBA" id="ARBA00004141"/>
    </source>
</evidence>
<dbReference type="PROSITE" id="PS50088">
    <property type="entry name" value="ANK_REPEAT"/>
    <property type="match status" value="3"/>
</dbReference>
<dbReference type="STRING" id="4072.A0A2G2ZZE1"/>
<dbReference type="InterPro" id="IPR026961">
    <property type="entry name" value="PGG_dom"/>
</dbReference>
<dbReference type="EMBL" id="AYRZ02000003">
    <property type="protein sequence ID" value="PHT87340.1"/>
    <property type="molecule type" value="Genomic_DNA"/>
</dbReference>